<dbReference type="EMBL" id="CAJNRG010010368">
    <property type="protein sequence ID" value="CAF2121704.1"/>
    <property type="molecule type" value="Genomic_DNA"/>
</dbReference>
<accession>A0A820JEE7</accession>
<dbReference type="EMBL" id="CAJOBF010013034">
    <property type="protein sequence ID" value="CAF4325428.1"/>
    <property type="molecule type" value="Genomic_DNA"/>
</dbReference>
<dbReference type="Proteomes" id="UP000663887">
    <property type="component" value="Unassembled WGS sequence"/>
</dbReference>
<reference evidence="2" key="1">
    <citation type="submission" date="2021-02" db="EMBL/GenBank/DDBJ databases">
        <authorList>
            <person name="Nowell W R."/>
        </authorList>
    </citation>
    <scope>NUCLEOTIDE SEQUENCE</scope>
</reference>
<dbReference type="AlphaFoldDB" id="A0A820JEE7"/>
<dbReference type="Proteomes" id="UP000663842">
    <property type="component" value="Unassembled WGS sequence"/>
</dbReference>
<comment type="caution">
    <text evidence="2">The sequence shown here is derived from an EMBL/GenBank/DDBJ whole genome shotgun (WGS) entry which is preliminary data.</text>
</comment>
<sequence>MSEMLDGAIEVALQNTYQLVEILSMAKENKSETMRKLINGELKYPKVFKGYLWKTLGLNKVKKSCNHEETHKYLCRHLDMMKANMNWPTLDCTDYYQLLSFLINEKQFINYTLNAKLKATAVYGYFLEQFSQVFIMKQLKNETTTTLKDFLKEHLNISDSYSRKLRWLGKLFYKYERIQSLCISLNELYKRKVAIENMLNLDNEKSQFWMNKINL</sequence>
<evidence type="ECO:0000313" key="1">
    <source>
        <dbReference type="EMBL" id="CAF2121704.1"/>
    </source>
</evidence>
<name>A0A820JEE7_9BILA</name>
<protein>
    <submittedName>
        <fullName evidence="2">Uncharacterized protein</fullName>
    </submittedName>
</protein>
<evidence type="ECO:0000313" key="2">
    <source>
        <dbReference type="EMBL" id="CAF4325428.1"/>
    </source>
</evidence>
<gene>
    <name evidence="2" type="ORF">UXM345_LOCUS34702</name>
    <name evidence="1" type="ORF">XDN619_LOCUS22843</name>
</gene>
<organism evidence="2 3">
    <name type="scientific">Rotaria magnacalcarata</name>
    <dbReference type="NCBI Taxonomy" id="392030"/>
    <lineage>
        <taxon>Eukaryota</taxon>
        <taxon>Metazoa</taxon>
        <taxon>Spiralia</taxon>
        <taxon>Gnathifera</taxon>
        <taxon>Rotifera</taxon>
        <taxon>Eurotatoria</taxon>
        <taxon>Bdelloidea</taxon>
        <taxon>Philodinida</taxon>
        <taxon>Philodinidae</taxon>
        <taxon>Rotaria</taxon>
    </lineage>
</organism>
<evidence type="ECO:0000313" key="3">
    <source>
        <dbReference type="Proteomes" id="UP000663842"/>
    </source>
</evidence>
<proteinExistence type="predicted"/>